<evidence type="ECO:0000313" key="1">
    <source>
        <dbReference type="EMBL" id="KAG0502690.1"/>
    </source>
</evidence>
<dbReference type="EMBL" id="JADCNM010000001">
    <property type="protein sequence ID" value="KAG0502690.1"/>
    <property type="molecule type" value="Genomic_DNA"/>
</dbReference>
<organism evidence="1 2">
    <name type="scientific">Vanilla planifolia</name>
    <name type="common">Vanilla</name>
    <dbReference type="NCBI Taxonomy" id="51239"/>
    <lineage>
        <taxon>Eukaryota</taxon>
        <taxon>Viridiplantae</taxon>
        <taxon>Streptophyta</taxon>
        <taxon>Embryophyta</taxon>
        <taxon>Tracheophyta</taxon>
        <taxon>Spermatophyta</taxon>
        <taxon>Magnoliopsida</taxon>
        <taxon>Liliopsida</taxon>
        <taxon>Asparagales</taxon>
        <taxon>Orchidaceae</taxon>
        <taxon>Vanilloideae</taxon>
        <taxon>Vanilleae</taxon>
        <taxon>Vanilla</taxon>
    </lineage>
</organism>
<protein>
    <submittedName>
        <fullName evidence="1">Uncharacterized protein</fullName>
    </submittedName>
</protein>
<comment type="caution">
    <text evidence="1">The sequence shown here is derived from an EMBL/GenBank/DDBJ whole genome shotgun (WGS) entry which is preliminary data.</text>
</comment>
<evidence type="ECO:0000313" key="2">
    <source>
        <dbReference type="Proteomes" id="UP000639772"/>
    </source>
</evidence>
<gene>
    <name evidence="1" type="ORF">HPP92_002762</name>
</gene>
<accession>A0A835VMN4</accession>
<sequence>METTFVEYSIWKGLPGFSLDDFLKSLSLVETKESTSDEKLSLDAPRHQNIEEEGCQEDLSLDFFMESLPPIKTKAPTKAKAPAKAKAPTFDPYFDYKELSDVFRYYNIEEEVFKESVSPIKTEAQSETNDSAFLFLYTSSAAAEVLKVETLSISYPSVDKDHRLLDITGSL</sequence>
<proteinExistence type="predicted"/>
<dbReference type="AlphaFoldDB" id="A0A835VMN4"/>
<reference evidence="1 2" key="1">
    <citation type="journal article" date="2020" name="Nat. Food">
        <title>A phased Vanilla planifolia genome enables genetic improvement of flavour and production.</title>
        <authorList>
            <person name="Hasing T."/>
            <person name="Tang H."/>
            <person name="Brym M."/>
            <person name="Khazi F."/>
            <person name="Huang T."/>
            <person name="Chambers A.H."/>
        </authorList>
    </citation>
    <scope>NUCLEOTIDE SEQUENCE [LARGE SCALE GENOMIC DNA]</scope>
    <source>
        <tissue evidence="1">Leaf</tissue>
    </source>
</reference>
<dbReference type="Proteomes" id="UP000639772">
    <property type="component" value="Chromosome 1"/>
</dbReference>
<name>A0A835VMN4_VANPL</name>